<feature type="compositionally biased region" description="Basic and acidic residues" evidence="1">
    <location>
        <begin position="243"/>
        <end position="257"/>
    </location>
</feature>
<name>R0LVX4_ANAPL</name>
<evidence type="ECO:0000313" key="3">
    <source>
        <dbReference type="Proteomes" id="UP000296049"/>
    </source>
</evidence>
<evidence type="ECO:0000256" key="1">
    <source>
        <dbReference type="SAM" id="MobiDB-lite"/>
    </source>
</evidence>
<reference evidence="3" key="1">
    <citation type="journal article" date="2013" name="Nat. Genet.">
        <title>The duck genome and transcriptome provide insight into an avian influenza virus reservoir species.</title>
        <authorList>
            <person name="Huang Y."/>
            <person name="Li Y."/>
            <person name="Burt D.W."/>
            <person name="Chen H."/>
            <person name="Zhang Y."/>
            <person name="Qian W."/>
            <person name="Kim H."/>
            <person name="Gan S."/>
            <person name="Zhao Y."/>
            <person name="Li J."/>
            <person name="Yi K."/>
            <person name="Feng H."/>
            <person name="Zhu P."/>
            <person name="Li B."/>
            <person name="Liu Q."/>
            <person name="Fairley S."/>
            <person name="Magor K.E."/>
            <person name="Du Z."/>
            <person name="Hu X."/>
            <person name="Goodman L."/>
            <person name="Tafer H."/>
            <person name="Vignal A."/>
            <person name="Lee T."/>
            <person name="Kim K.W."/>
            <person name="Sheng Z."/>
            <person name="An Y."/>
            <person name="Searle S."/>
            <person name="Herrero J."/>
            <person name="Groenen M.A."/>
            <person name="Crooijmans R.P."/>
            <person name="Faraut T."/>
            <person name="Cai Q."/>
            <person name="Webster R.G."/>
            <person name="Aldridge J.R."/>
            <person name="Warren W.C."/>
            <person name="Bartschat S."/>
            <person name="Kehr S."/>
            <person name="Marz M."/>
            <person name="Stadler P.F."/>
            <person name="Smith J."/>
            <person name="Kraus R.H."/>
            <person name="Zhao Y."/>
            <person name="Ren L."/>
            <person name="Fei J."/>
            <person name="Morisson M."/>
            <person name="Kaiser P."/>
            <person name="Griffin D.K."/>
            <person name="Rao M."/>
            <person name="Pitel F."/>
            <person name="Wang J."/>
            <person name="Li N."/>
        </authorList>
    </citation>
    <scope>NUCLEOTIDE SEQUENCE [LARGE SCALE GENOMIC DNA]</scope>
</reference>
<feature type="region of interest" description="Disordered" evidence="1">
    <location>
        <begin position="590"/>
        <end position="643"/>
    </location>
</feature>
<accession>R0LVX4</accession>
<feature type="region of interest" description="Disordered" evidence="1">
    <location>
        <begin position="229"/>
        <end position="257"/>
    </location>
</feature>
<dbReference type="Proteomes" id="UP000296049">
    <property type="component" value="Unassembled WGS sequence"/>
</dbReference>
<sequence length="643" mass="70404">MSIQELGASHQLATMTSEPWKEEAGWCWGSGLELPRVGTRWERGVRAAQPARVMAGGWQPCWQEAPNKHFALAPLQECFGRVSACPSISAHRHETQTDSLSYYKRKIIYVSLAKLTQSEHQNQGKERSFEFEHRCKACSEKGALQCMALQQELTEKKAVTGLIHLNLSSAPFESEFRQNKVTRPEIQGASFHCLSQATEHTGHPHSASYTAQTTKAPLHGALVQSSSRQCRAYRKGADPPCGQRERGEDSPEYDAEGREFSTKGLNNLSKIPPDSSILRNVQEPVCQQGRPSLCGHLHPLASSHTQALLLLPHPQKKLHDCHKGRAGVQAAFGLIHLRLYRYTFSKSGSTLPPVFATPIKQICSSYLAIIATMLRARKMVLCNMSIPRIIREQSTSAEWPLGLTPPPPGFRWFTPSCSPAQSPYGNIHTPAVSPCGDTGRVTAKEGALLSAVHPEVLMWKSTQQKNSTQNPTLGYITASATVLKLVSTESASESYGLHVKTYPELKYGVYHKATPQRCCGFGLCLVTTGYPQLLFILPPGAQFYTAPQSLKEGRNSDLKMEVNGHDLAAEDTVQSSQPSLTLLRPRLKNTKVSDLSSRTAEQARVMDLHGSQPRSDRESNPSGLAARGAAPPVPGPPEAGSAQ</sequence>
<protein>
    <submittedName>
        <fullName evidence="2">Uncharacterized protein</fullName>
    </submittedName>
</protein>
<feature type="compositionally biased region" description="Polar residues" evidence="1">
    <location>
        <begin position="590"/>
        <end position="600"/>
    </location>
</feature>
<evidence type="ECO:0000313" key="2">
    <source>
        <dbReference type="EMBL" id="EOB04638.1"/>
    </source>
</evidence>
<dbReference type="AlphaFoldDB" id="R0LVX4"/>
<gene>
    <name evidence="2" type="ORF">Anapl_02807</name>
</gene>
<keyword evidence="3" id="KW-1185">Reference proteome</keyword>
<organism evidence="2 3">
    <name type="scientific">Anas platyrhynchos</name>
    <name type="common">Mallard</name>
    <name type="synonym">Anas boschas</name>
    <dbReference type="NCBI Taxonomy" id="8839"/>
    <lineage>
        <taxon>Eukaryota</taxon>
        <taxon>Metazoa</taxon>
        <taxon>Chordata</taxon>
        <taxon>Craniata</taxon>
        <taxon>Vertebrata</taxon>
        <taxon>Euteleostomi</taxon>
        <taxon>Archelosauria</taxon>
        <taxon>Archosauria</taxon>
        <taxon>Dinosauria</taxon>
        <taxon>Saurischia</taxon>
        <taxon>Theropoda</taxon>
        <taxon>Coelurosauria</taxon>
        <taxon>Aves</taxon>
        <taxon>Neognathae</taxon>
        <taxon>Galloanserae</taxon>
        <taxon>Anseriformes</taxon>
        <taxon>Anatidae</taxon>
        <taxon>Anatinae</taxon>
        <taxon>Anas</taxon>
    </lineage>
</organism>
<dbReference type="EMBL" id="KB742773">
    <property type="protein sequence ID" value="EOB04638.1"/>
    <property type="molecule type" value="Genomic_DNA"/>
</dbReference>
<proteinExistence type="predicted"/>